<evidence type="ECO:0000313" key="1">
    <source>
        <dbReference type="EMBL" id="AYF93340.1"/>
    </source>
</evidence>
<dbReference type="EMBL" id="CP032620">
    <property type="protein sequence ID" value="AYF93340.1"/>
    <property type="molecule type" value="Genomic_DNA"/>
</dbReference>
<protein>
    <submittedName>
        <fullName evidence="1">Uncharacterized protein</fullName>
    </submittedName>
</protein>
<sequence>MNENKQLPYSNNEKLEPIASKKVVRKEHDISFVDYIRVLSDGKLSKSGEIRVKTRELSERVGIDYEMFRKILNKSKPNQPRDCIIAICAALFCSVEETNKALFYYDDMPGLDFTEGCRDFFIMQALEGNVGKENDRDYISRGVKLVNDTLKLNEFSLLRLSNKTKTKEAKIIVPNDRIEDIISEEYSEREKYYSSLGIYYKPDNYSVTTQIKVLDNNKIHHLIKKSKTEDVFELKYEGKFPTYIKPEADLEKKYEYILDDSNKRELSKCYEVVYDTKNWGFRKSAKLKDDIIVVYGEKFNYNIPERSEYFYAEISNGEFKFSICKNSMFMKEYLSVNEFNQYYSHKQDSHKLVLKTFYSIEEIKEYCKKNFKYYFEVEYSYLSYFTEMKKSLEELLNNIKRRKQFIRDSQDLLGDDPNMIFYFFKVENEFECFEKENTFPVYKEYDPFAEELGLNDGIEIGTYLGEEKYSEIVCKKEEAIFEIENNKIILTREDLITAYELGINDIEEVIKLKLKISDFKKIYEL</sequence>
<keyword evidence="2" id="KW-1185">Reference proteome</keyword>
<reference evidence="2" key="1">
    <citation type="submission" date="2018-09" db="EMBL/GenBank/DDBJ databases">
        <title>Complete genome sequence of Streptococcus sp. KCOM 2890 (=JS71).</title>
        <authorList>
            <person name="Kook J.-K."/>
            <person name="Park S.-N."/>
            <person name="Lim Y.K."/>
        </authorList>
    </citation>
    <scope>NUCLEOTIDE SEQUENCE [LARGE SCALE GENOMIC DNA]</scope>
    <source>
        <strain evidence="2">JS71</strain>
    </source>
</reference>
<dbReference type="Proteomes" id="UP000277293">
    <property type="component" value="Chromosome"/>
</dbReference>
<dbReference type="RefSeq" id="WP_120701262.1">
    <property type="nucleotide sequence ID" value="NZ_CP032620.1"/>
</dbReference>
<organism evidence="1 2">
    <name type="scientific">Streptococcus koreensis</name>
    <dbReference type="NCBI Taxonomy" id="2382163"/>
    <lineage>
        <taxon>Bacteria</taxon>
        <taxon>Bacillati</taxon>
        <taxon>Bacillota</taxon>
        <taxon>Bacilli</taxon>
        <taxon>Lactobacillales</taxon>
        <taxon>Streptococcaceae</taxon>
        <taxon>Streptococcus</taxon>
    </lineage>
</organism>
<gene>
    <name evidence="1" type="ORF">D7D50_01215</name>
</gene>
<accession>A0ABM6Z7V7</accession>
<proteinExistence type="predicted"/>
<evidence type="ECO:0000313" key="2">
    <source>
        <dbReference type="Proteomes" id="UP000277293"/>
    </source>
</evidence>
<name>A0ABM6Z7V7_9STRE</name>